<name>A0A8K0DHI3_9ROSA</name>
<evidence type="ECO:0000313" key="3">
    <source>
        <dbReference type="Proteomes" id="UP000796880"/>
    </source>
</evidence>
<accession>A0A8K0DHI3</accession>
<feature type="signal peptide" evidence="1">
    <location>
        <begin position="1"/>
        <end position="27"/>
    </location>
</feature>
<comment type="caution">
    <text evidence="2">The sequence shown here is derived from an EMBL/GenBank/DDBJ whole genome shotgun (WGS) entry which is preliminary data.</text>
</comment>
<gene>
    <name evidence="2" type="ORF">FNV43_RR25715</name>
</gene>
<sequence length="102" mass="11437">MRESKKVISMVLVVTLAMVLMAGLVRCNNNINNGYIRPHHRRMGHAYADSNYTKMKKEVVPGPEDIKLCFLAECSLISQDCFRGCICFPFRFIAGNCVGSCC</sequence>
<evidence type="ECO:0000313" key="2">
    <source>
        <dbReference type="EMBL" id="KAF3430985.1"/>
    </source>
</evidence>
<dbReference type="AlphaFoldDB" id="A0A8K0DHI3"/>
<organism evidence="2 3">
    <name type="scientific">Rhamnella rubrinervis</name>
    <dbReference type="NCBI Taxonomy" id="2594499"/>
    <lineage>
        <taxon>Eukaryota</taxon>
        <taxon>Viridiplantae</taxon>
        <taxon>Streptophyta</taxon>
        <taxon>Embryophyta</taxon>
        <taxon>Tracheophyta</taxon>
        <taxon>Spermatophyta</taxon>
        <taxon>Magnoliopsida</taxon>
        <taxon>eudicotyledons</taxon>
        <taxon>Gunneridae</taxon>
        <taxon>Pentapetalae</taxon>
        <taxon>rosids</taxon>
        <taxon>fabids</taxon>
        <taxon>Rosales</taxon>
        <taxon>Rhamnaceae</taxon>
        <taxon>rhamnoid group</taxon>
        <taxon>Rhamneae</taxon>
        <taxon>Rhamnella</taxon>
    </lineage>
</organism>
<proteinExistence type="predicted"/>
<dbReference type="Proteomes" id="UP000796880">
    <property type="component" value="Unassembled WGS sequence"/>
</dbReference>
<evidence type="ECO:0000256" key="1">
    <source>
        <dbReference type="SAM" id="SignalP"/>
    </source>
</evidence>
<reference evidence="2" key="1">
    <citation type="submission" date="2020-03" db="EMBL/GenBank/DDBJ databases">
        <title>A high-quality chromosome-level genome assembly of a woody plant with both climbing and erect habits, Rhamnella rubrinervis.</title>
        <authorList>
            <person name="Lu Z."/>
            <person name="Yang Y."/>
            <person name="Zhu X."/>
            <person name="Sun Y."/>
        </authorList>
    </citation>
    <scope>NUCLEOTIDE SEQUENCE</scope>
    <source>
        <strain evidence="2">BYM</strain>
        <tissue evidence="2">Leaf</tissue>
    </source>
</reference>
<feature type="chain" id="PRO_5035442738" evidence="1">
    <location>
        <begin position="28"/>
        <end position="102"/>
    </location>
</feature>
<keyword evidence="1" id="KW-0732">Signal</keyword>
<protein>
    <submittedName>
        <fullName evidence="2">Uncharacterized protein</fullName>
    </submittedName>
</protein>
<keyword evidence="3" id="KW-1185">Reference proteome</keyword>
<dbReference type="EMBL" id="VOIH02000012">
    <property type="protein sequence ID" value="KAF3430985.1"/>
    <property type="molecule type" value="Genomic_DNA"/>
</dbReference>